<evidence type="ECO:0000256" key="6">
    <source>
        <dbReference type="RuleBase" id="RU000461"/>
    </source>
</evidence>
<organism evidence="8 9">
    <name type="scientific">Colocasia esculenta</name>
    <name type="common">Wild taro</name>
    <name type="synonym">Arum esculentum</name>
    <dbReference type="NCBI Taxonomy" id="4460"/>
    <lineage>
        <taxon>Eukaryota</taxon>
        <taxon>Viridiplantae</taxon>
        <taxon>Streptophyta</taxon>
        <taxon>Embryophyta</taxon>
        <taxon>Tracheophyta</taxon>
        <taxon>Spermatophyta</taxon>
        <taxon>Magnoliopsida</taxon>
        <taxon>Liliopsida</taxon>
        <taxon>Araceae</taxon>
        <taxon>Aroideae</taxon>
        <taxon>Colocasieae</taxon>
        <taxon>Colocasia</taxon>
    </lineage>
</organism>
<name>A0A843WQ92_COLES</name>
<dbReference type="GO" id="GO:0020037">
    <property type="term" value="F:heme binding"/>
    <property type="evidence" value="ECO:0007669"/>
    <property type="project" value="InterPro"/>
</dbReference>
<dbReference type="InterPro" id="IPR001128">
    <property type="entry name" value="Cyt_P450"/>
</dbReference>
<feature type="binding site" description="axial binding residue" evidence="5">
    <location>
        <position position="507"/>
    </location>
    <ligand>
        <name>heme</name>
        <dbReference type="ChEBI" id="CHEBI:30413"/>
    </ligand>
    <ligandPart>
        <name>Fe</name>
        <dbReference type="ChEBI" id="CHEBI:18248"/>
    </ligandPart>
</feature>
<sequence>MDLLLTCVYLLGLLALALLARSTWLAGGRASGKKGDQVVLRLPPEPAGAWPVVGHLPLLGGKEIAARTLGRMADKYGPVFMLRLGANPSLVISSQEAARECFTTCDKDFASRPTTAAGKYLAYDHSAILLSPYGASWRELRKVATVEVLSPARLEKLRHVRETEVDVRMSELHQLCEDGGGRPKVVDMGSLFMDTTFNIAVRMVVGKRYLGGDGGAQQMRRLQKALLEMVYLMGVFVPSDLVPWLEWLDLLGSIKAMKRTFKDLDGVLATWVEEHRQRKKDESGDDAEGEQDFIDVMLSSFQGVDFAGLDTDTAIKLILLAVIGGGMDTSAATMTWALALLLNHRPVLDKVRHELDLHAVIGGGMDTSAATMTWALALLLNHRPVLDKVGHELDLHVGTTRNVEEKDIPNLVYLQAALKETMRLYPVGPFAVPHESVADCRVGGYHVPAGTLLLPNLWKLHRDPQMWGPDPEEFRPERFLAGGEAARVDVRGQQFGYLPFGSGRRMCPGLNLALPVMQLTLARLIHGFELGTPGGAPVDMEEMLGIPFALSKATPMEVLITPRLQPHLYVPPLIQ</sequence>
<comment type="caution">
    <text evidence="8">The sequence shown here is derived from an EMBL/GenBank/DDBJ whole genome shotgun (WGS) entry which is preliminary data.</text>
</comment>
<evidence type="ECO:0000256" key="5">
    <source>
        <dbReference type="PIRSR" id="PIRSR602401-1"/>
    </source>
</evidence>
<feature type="signal peptide" evidence="7">
    <location>
        <begin position="1"/>
        <end position="22"/>
    </location>
</feature>
<protein>
    <recommendedName>
        <fullName evidence="10">Cytochrome P450</fullName>
    </recommendedName>
</protein>
<dbReference type="SUPFAM" id="SSF48264">
    <property type="entry name" value="Cytochrome P450"/>
    <property type="match status" value="2"/>
</dbReference>
<keyword evidence="4 5" id="KW-0408">Iron</keyword>
<keyword evidence="2 5" id="KW-0479">Metal-binding</keyword>
<keyword evidence="1 5" id="KW-0349">Heme</keyword>
<evidence type="ECO:0000256" key="4">
    <source>
        <dbReference type="ARBA" id="ARBA00023004"/>
    </source>
</evidence>
<gene>
    <name evidence="8" type="ORF">Taro_041569</name>
</gene>
<dbReference type="GO" id="GO:0016705">
    <property type="term" value="F:oxidoreductase activity, acting on paired donors, with incorporation or reduction of molecular oxygen"/>
    <property type="evidence" value="ECO:0007669"/>
    <property type="project" value="InterPro"/>
</dbReference>
<keyword evidence="6" id="KW-0503">Monooxygenase</keyword>
<comment type="similarity">
    <text evidence="6">Belongs to the cytochrome P450 family.</text>
</comment>
<dbReference type="InterPro" id="IPR002401">
    <property type="entry name" value="Cyt_P450_E_grp-I"/>
</dbReference>
<evidence type="ECO:0000256" key="2">
    <source>
        <dbReference type="ARBA" id="ARBA00022723"/>
    </source>
</evidence>
<dbReference type="InterPro" id="IPR017972">
    <property type="entry name" value="Cyt_P450_CS"/>
</dbReference>
<evidence type="ECO:0000313" key="8">
    <source>
        <dbReference type="EMBL" id="MQM08708.1"/>
    </source>
</evidence>
<reference evidence="8" key="1">
    <citation type="submission" date="2017-07" db="EMBL/GenBank/DDBJ databases">
        <title>Taro Niue Genome Assembly and Annotation.</title>
        <authorList>
            <person name="Atibalentja N."/>
            <person name="Keating K."/>
            <person name="Fields C.J."/>
        </authorList>
    </citation>
    <scope>NUCLEOTIDE SEQUENCE</scope>
    <source>
        <strain evidence="8">Niue_2</strain>
        <tissue evidence="8">Leaf</tissue>
    </source>
</reference>
<dbReference type="GO" id="GO:0004497">
    <property type="term" value="F:monooxygenase activity"/>
    <property type="evidence" value="ECO:0007669"/>
    <property type="project" value="UniProtKB-KW"/>
</dbReference>
<dbReference type="OrthoDB" id="2789670at2759"/>
<comment type="cofactor">
    <cofactor evidence="5">
        <name>heme</name>
        <dbReference type="ChEBI" id="CHEBI:30413"/>
    </cofactor>
</comment>
<evidence type="ECO:0000256" key="7">
    <source>
        <dbReference type="SAM" id="SignalP"/>
    </source>
</evidence>
<dbReference type="GO" id="GO:0046246">
    <property type="term" value="P:terpene biosynthetic process"/>
    <property type="evidence" value="ECO:0007669"/>
    <property type="project" value="TreeGrafter"/>
</dbReference>
<evidence type="ECO:0000256" key="3">
    <source>
        <dbReference type="ARBA" id="ARBA00023002"/>
    </source>
</evidence>
<dbReference type="PRINTS" id="PR00385">
    <property type="entry name" value="P450"/>
</dbReference>
<feature type="chain" id="PRO_5032546999" description="Cytochrome P450" evidence="7">
    <location>
        <begin position="23"/>
        <end position="575"/>
    </location>
</feature>
<keyword evidence="7" id="KW-0732">Signal</keyword>
<dbReference type="InterPro" id="IPR050651">
    <property type="entry name" value="Plant_Cytochrome_P450_Monoox"/>
</dbReference>
<dbReference type="AlphaFoldDB" id="A0A843WQ92"/>
<dbReference type="FunFam" id="1.10.630.10:FF:000026">
    <property type="entry name" value="Cytochrome P450 82C4"/>
    <property type="match status" value="1"/>
</dbReference>
<dbReference type="Proteomes" id="UP000652761">
    <property type="component" value="Unassembled WGS sequence"/>
</dbReference>
<proteinExistence type="inferred from homology"/>
<dbReference type="PRINTS" id="PR00463">
    <property type="entry name" value="EP450I"/>
</dbReference>
<dbReference type="Gene3D" id="1.10.630.10">
    <property type="entry name" value="Cytochrome P450"/>
    <property type="match status" value="2"/>
</dbReference>
<accession>A0A843WQ92</accession>
<dbReference type="PANTHER" id="PTHR47947">
    <property type="entry name" value="CYTOCHROME P450 82C3-RELATED"/>
    <property type="match status" value="1"/>
</dbReference>
<dbReference type="EMBL" id="NMUH01004191">
    <property type="protein sequence ID" value="MQM08708.1"/>
    <property type="molecule type" value="Genomic_DNA"/>
</dbReference>
<keyword evidence="3 6" id="KW-0560">Oxidoreductase</keyword>
<dbReference type="PROSITE" id="PS00086">
    <property type="entry name" value="CYTOCHROME_P450"/>
    <property type="match status" value="1"/>
</dbReference>
<dbReference type="GO" id="GO:0005506">
    <property type="term" value="F:iron ion binding"/>
    <property type="evidence" value="ECO:0007669"/>
    <property type="project" value="InterPro"/>
</dbReference>
<dbReference type="InterPro" id="IPR036396">
    <property type="entry name" value="Cyt_P450_sf"/>
</dbReference>
<dbReference type="PANTHER" id="PTHR47947:SF8">
    <property type="entry name" value="CYTOCHROME P450 82C4-LIKE"/>
    <property type="match status" value="1"/>
</dbReference>
<keyword evidence="9" id="KW-1185">Reference proteome</keyword>
<evidence type="ECO:0008006" key="10">
    <source>
        <dbReference type="Google" id="ProtNLM"/>
    </source>
</evidence>
<evidence type="ECO:0000313" key="9">
    <source>
        <dbReference type="Proteomes" id="UP000652761"/>
    </source>
</evidence>
<dbReference type="Pfam" id="PF00067">
    <property type="entry name" value="p450"/>
    <property type="match status" value="2"/>
</dbReference>
<evidence type="ECO:0000256" key="1">
    <source>
        <dbReference type="ARBA" id="ARBA00022617"/>
    </source>
</evidence>